<organism evidence="1 2">
    <name type="scientific">Schistosoma rodhaini</name>
    <dbReference type="NCBI Taxonomy" id="6188"/>
    <lineage>
        <taxon>Eukaryota</taxon>
        <taxon>Metazoa</taxon>
        <taxon>Spiralia</taxon>
        <taxon>Lophotrochozoa</taxon>
        <taxon>Platyhelminthes</taxon>
        <taxon>Trematoda</taxon>
        <taxon>Digenea</taxon>
        <taxon>Strigeidida</taxon>
        <taxon>Schistosomatoidea</taxon>
        <taxon>Schistosomatidae</taxon>
        <taxon>Schistosoma</taxon>
    </lineage>
</organism>
<protein>
    <submittedName>
        <fullName evidence="2">Uncharacterized protein</fullName>
    </submittedName>
</protein>
<keyword evidence="1" id="KW-1185">Reference proteome</keyword>
<accession>A0AA85FQ16</accession>
<reference evidence="2" key="2">
    <citation type="submission" date="2023-11" db="UniProtKB">
        <authorList>
            <consortium name="WormBaseParasite"/>
        </authorList>
    </citation>
    <scope>IDENTIFICATION</scope>
</reference>
<sequence length="185" mass="21932">MSNRNPNTTTTTPTTYESIGLTKKQYNLYRHLNSDNMKSILYQNDWNIPFHYIQYPICHCKHFIQTNSNTTNNLISSQLKEQQYEDYCHYKPILKIECPCNIIKLNRIKSNPSCCKVHSTTYSTNCCHRYYPKLLLVNPLCNYHNEQVNNHRCVHCLCQCCIQSKWTSSVIPSCSNWQYYEKSHE</sequence>
<dbReference type="AlphaFoldDB" id="A0AA85FQ16"/>
<dbReference type="Proteomes" id="UP000050792">
    <property type="component" value="Unassembled WGS sequence"/>
</dbReference>
<dbReference type="WBParaSite" id="SRDH1_580.1">
    <property type="protein sequence ID" value="SRDH1_580.1"/>
    <property type="gene ID" value="SRDH1_580"/>
</dbReference>
<reference evidence="1" key="1">
    <citation type="submission" date="2022-06" db="EMBL/GenBank/DDBJ databases">
        <authorList>
            <person name="Berger JAMES D."/>
            <person name="Berger JAMES D."/>
        </authorList>
    </citation>
    <scope>NUCLEOTIDE SEQUENCE [LARGE SCALE GENOMIC DNA]</scope>
</reference>
<evidence type="ECO:0000313" key="2">
    <source>
        <dbReference type="WBParaSite" id="SRDH1_580.1"/>
    </source>
</evidence>
<proteinExistence type="predicted"/>
<name>A0AA85FQ16_9TREM</name>
<evidence type="ECO:0000313" key="1">
    <source>
        <dbReference type="Proteomes" id="UP000050792"/>
    </source>
</evidence>